<sequence length="213" mass="23244">MLQSLKFEVLLESGAAALAAGFTLEAAASFSAALERFFEFCTRTMLIHQGLPASDIEAVFSEMSRQSERQLGAFLTMHRLVLGTAYAPSKKIVEFRNAVIHKGQIPTPTEVDDFCTKVYAEVLRTTKALKDRCGAAIQSVVSEDMRARTSKLPPGTKVATMAGGSFFSLVSDTHPPDFKSAFEAHKKWAELLAQALPHMELLNKSLPPRPADA</sequence>
<dbReference type="RefSeq" id="WP_127168948.1">
    <property type="nucleotide sequence ID" value="NZ_JAASRB010000001.1"/>
</dbReference>
<accession>A0A8E4E1R7</accession>
<protein>
    <submittedName>
        <fullName evidence="1">Uncharacterized protein</fullName>
    </submittedName>
</protein>
<dbReference type="GeneID" id="79389797"/>
<dbReference type="KEGG" id="xeu:XSP_002493"/>
<reference evidence="1 3" key="1">
    <citation type="submission" date="2020-07" db="EMBL/GenBank/DDBJ databases">
        <authorList>
            <person name="Teixeira M."/>
        </authorList>
    </citation>
    <scope>NUCLEOTIDE SEQUENCE</scope>
    <source>
        <strain evidence="2">1</strain>
        <strain evidence="1">Xanthomonas sp. CPBF 367</strain>
    </source>
</reference>
<name>A0A8E4E1R7_9XANT</name>
<dbReference type="EMBL" id="LR861803">
    <property type="protein sequence ID" value="CAD1793023.1"/>
    <property type="molecule type" value="Genomic_DNA"/>
</dbReference>
<evidence type="ECO:0000313" key="3">
    <source>
        <dbReference type="Proteomes" id="UP000515493"/>
    </source>
</evidence>
<proteinExistence type="predicted"/>
<gene>
    <name evidence="1" type="ORF">XSP_002493</name>
</gene>
<dbReference type="AlphaFoldDB" id="A0A8E4E1R7"/>
<organism evidence="1">
    <name type="scientific">Xanthomonas euroxanthea</name>
    <dbReference type="NCBI Taxonomy" id="2259622"/>
    <lineage>
        <taxon>Bacteria</taxon>
        <taxon>Pseudomonadati</taxon>
        <taxon>Pseudomonadota</taxon>
        <taxon>Gammaproteobacteria</taxon>
        <taxon>Lysobacterales</taxon>
        <taxon>Lysobacteraceae</taxon>
        <taxon>Xanthomonas</taxon>
    </lineage>
</organism>
<dbReference type="Proteomes" id="UP000515493">
    <property type="component" value="Chromosome"/>
</dbReference>
<evidence type="ECO:0000313" key="1">
    <source>
        <dbReference type="EMBL" id="CAD0330359.1"/>
    </source>
</evidence>
<evidence type="ECO:0000313" key="2">
    <source>
        <dbReference type="EMBL" id="CAD1793023.1"/>
    </source>
</evidence>
<dbReference type="EMBL" id="LR824641">
    <property type="protein sequence ID" value="CAD0330359.1"/>
    <property type="molecule type" value="Genomic_DNA"/>
</dbReference>